<dbReference type="GO" id="GO:0045046">
    <property type="term" value="P:protein import into peroxisome membrane"/>
    <property type="evidence" value="ECO:0007669"/>
    <property type="project" value="TreeGrafter"/>
</dbReference>
<dbReference type="PANTHER" id="PTHR28080">
    <property type="entry name" value="PEROXISOMAL BIOGENESIS FACTOR 3"/>
    <property type="match status" value="1"/>
</dbReference>
<dbReference type="EMBL" id="OA565535">
    <property type="protein sequence ID" value="CAD7197221.1"/>
    <property type="molecule type" value="Genomic_DNA"/>
</dbReference>
<evidence type="ECO:0000256" key="2">
    <source>
        <dbReference type="ARBA" id="ARBA00014294"/>
    </source>
</evidence>
<evidence type="ECO:0000313" key="6">
    <source>
        <dbReference type="EMBL" id="CAD7197221.1"/>
    </source>
</evidence>
<reference evidence="6" key="1">
    <citation type="submission" date="2020-11" db="EMBL/GenBank/DDBJ databases">
        <authorList>
            <person name="Tran Van P."/>
        </authorList>
    </citation>
    <scope>NUCLEOTIDE SEQUENCE</scope>
</reference>
<dbReference type="InterPro" id="IPR006966">
    <property type="entry name" value="Peroxin-3"/>
</dbReference>
<dbReference type="GO" id="GO:0005778">
    <property type="term" value="C:peroxisomal membrane"/>
    <property type="evidence" value="ECO:0007669"/>
    <property type="project" value="InterPro"/>
</dbReference>
<evidence type="ECO:0000256" key="5">
    <source>
        <dbReference type="ARBA" id="ARBA00029630"/>
    </source>
</evidence>
<proteinExistence type="predicted"/>
<keyword evidence="3" id="KW-0962">Peroxisome biogenesis</keyword>
<organism evidence="6">
    <name type="scientific">Timema douglasi</name>
    <name type="common">Walking stick</name>
    <dbReference type="NCBI Taxonomy" id="61478"/>
    <lineage>
        <taxon>Eukaryota</taxon>
        <taxon>Metazoa</taxon>
        <taxon>Ecdysozoa</taxon>
        <taxon>Arthropoda</taxon>
        <taxon>Hexapoda</taxon>
        <taxon>Insecta</taxon>
        <taxon>Pterygota</taxon>
        <taxon>Neoptera</taxon>
        <taxon>Polyneoptera</taxon>
        <taxon>Phasmatodea</taxon>
        <taxon>Timematodea</taxon>
        <taxon>Timematoidea</taxon>
        <taxon>Timematidae</taxon>
        <taxon>Timema</taxon>
    </lineage>
</organism>
<name>A0A7R8VHI8_TIMDO</name>
<comment type="function">
    <text evidence="4">Involved in peroxisome biosynthesis and integrity. Assembles membrane vesicles before the matrix proteins are translocated. As a docking factor for PEX19, is necessary for the import of peroxisomal membrane proteins in the peroxisomes.</text>
</comment>
<evidence type="ECO:0000256" key="3">
    <source>
        <dbReference type="ARBA" id="ARBA00022593"/>
    </source>
</evidence>
<gene>
    <name evidence="6" type="ORF">TDIB3V08_LOCUS3533</name>
</gene>
<dbReference type="GO" id="GO:0030674">
    <property type="term" value="F:protein-macromolecule adaptor activity"/>
    <property type="evidence" value="ECO:0007669"/>
    <property type="project" value="TreeGrafter"/>
</dbReference>
<accession>A0A7R8VHI8</accession>
<dbReference type="PANTHER" id="PTHR28080:SF1">
    <property type="entry name" value="PEROXISOMAL BIOGENESIS FACTOR 3"/>
    <property type="match status" value="1"/>
</dbReference>
<dbReference type="Pfam" id="PF04882">
    <property type="entry name" value="Peroxin-3"/>
    <property type="match status" value="2"/>
</dbReference>
<evidence type="ECO:0000256" key="1">
    <source>
        <dbReference type="ARBA" id="ARBA00011494"/>
    </source>
</evidence>
<protein>
    <recommendedName>
        <fullName evidence="2">Peroxisomal biogenesis factor 3</fullName>
    </recommendedName>
    <alternativeName>
        <fullName evidence="5">Peroxisomal assembly protein PEX3</fullName>
    </alternativeName>
</protein>
<evidence type="ECO:0000256" key="4">
    <source>
        <dbReference type="ARBA" id="ARBA00025338"/>
    </source>
</evidence>
<comment type="subunit">
    <text evidence="1">Interacts with PEX19.</text>
</comment>
<sequence>MFSRIKGFLGRHKKKFIFTGILIGGTTLAIRYAKWKLREWQERETKEFLERTQRQQHFESTERTCNQTIVSLAPSVHEVVVQIFNTDDIVTQLRTSGANKIILWDQLKVISFTRAAVFVYAGTMLVLTLRIQLNLIGGYMYQDSAEENSTKVTRITSSLQECFLSSCHFFIEHGMKELCKLMEDKVKPIMEGVSLKKKLTLQDTEQLFWAIQASVTADSRDPIKSLPRYMMPAIQDNTAYNLSPSETEMLQKMVAETIDLLESDEVTSLAASSVSRAFTAFIDQISDFFTPAQGNKAALNAPQMPSSDLGQVAGSSKSTDSVALIENQSKNGYSNGTTTFVHPNNVTMPLAKLLPVVCSIFQNNGKGDGITPWINQHILNDKIKLLGANVYEAFCQKV</sequence>
<dbReference type="AlphaFoldDB" id="A0A7R8VHI8"/>